<organism evidence="1 2">
    <name type="scientific">Janibacter melonis</name>
    <dbReference type="NCBI Taxonomy" id="262209"/>
    <lineage>
        <taxon>Bacteria</taxon>
        <taxon>Bacillati</taxon>
        <taxon>Actinomycetota</taxon>
        <taxon>Actinomycetes</taxon>
        <taxon>Micrococcales</taxon>
        <taxon>Intrasporangiaceae</taxon>
        <taxon>Janibacter</taxon>
    </lineage>
</organism>
<proteinExistence type="predicted"/>
<evidence type="ECO:0000313" key="1">
    <source>
        <dbReference type="EMBL" id="OAB86375.1"/>
    </source>
</evidence>
<dbReference type="EMBL" id="LQZG01000004">
    <property type="protein sequence ID" value="OAB86375.1"/>
    <property type="molecule type" value="Genomic_DNA"/>
</dbReference>
<evidence type="ECO:0000313" key="2">
    <source>
        <dbReference type="Proteomes" id="UP000076976"/>
    </source>
</evidence>
<dbReference type="Proteomes" id="UP000076976">
    <property type="component" value="Unassembled WGS sequence"/>
</dbReference>
<protein>
    <submittedName>
        <fullName evidence="1">Uncharacterized protein</fullName>
    </submittedName>
</protein>
<reference evidence="1 2" key="1">
    <citation type="submission" date="2016-01" db="EMBL/GenBank/DDBJ databases">
        <title>Janibacter melonis strain CD11_4 genome sequencing and assembly.</title>
        <authorList>
            <person name="Nair G.R."/>
            <person name="Kaur G."/>
            <person name="Chander A.M."/>
            <person name="Mayilraj S."/>
        </authorList>
    </citation>
    <scope>NUCLEOTIDE SEQUENCE [LARGE SCALE GENOMIC DNA]</scope>
    <source>
        <strain evidence="1 2">CD11-4</strain>
    </source>
</reference>
<name>A0A176Q9M4_9MICO</name>
<dbReference type="RefSeq" id="WP_068277016.1">
    <property type="nucleotide sequence ID" value="NZ_LQZG01000004.1"/>
</dbReference>
<gene>
    <name evidence="1" type="ORF">AWH69_13620</name>
</gene>
<sequence length="221" mass="24143">MSDRSQTQPAVAVNPEAGEHRVVADPELLAACERAIEVTYERHPYYAARYSERGRRFSSSDSGWLARLGTADPDHAWGQVSWLAQVLAARGMPTVLLEEHLALLAEQIRSVEGEQARADGLAGLSRRLRRARLGALDHDTFVELERDLEVRTAGESTQLPRAGLLVVSAVADELRGLEGVESSLLQWLADPEVFSPTWARAVRTTADRARAAASPVGVGQR</sequence>
<dbReference type="AlphaFoldDB" id="A0A176Q9M4"/>
<keyword evidence="2" id="KW-1185">Reference proteome</keyword>
<comment type="caution">
    <text evidence="1">The sequence shown here is derived from an EMBL/GenBank/DDBJ whole genome shotgun (WGS) entry which is preliminary data.</text>
</comment>
<accession>A0A176Q9M4</accession>